<keyword evidence="4" id="KW-1003">Cell membrane</keyword>
<evidence type="ECO:0000259" key="9">
    <source>
        <dbReference type="PROSITE" id="PS50928"/>
    </source>
</evidence>
<dbReference type="InterPro" id="IPR035906">
    <property type="entry name" value="MetI-like_sf"/>
</dbReference>
<dbReference type="EMBL" id="VDUZ01000014">
    <property type="protein sequence ID" value="TXL75441.1"/>
    <property type="molecule type" value="Genomic_DNA"/>
</dbReference>
<evidence type="ECO:0000256" key="2">
    <source>
        <dbReference type="ARBA" id="ARBA00010072"/>
    </source>
</evidence>
<evidence type="ECO:0000313" key="10">
    <source>
        <dbReference type="EMBL" id="TXL75441.1"/>
    </source>
</evidence>
<gene>
    <name evidence="10" type="ORF">FHP25_14475</name>
</gene>
<dbReference type="InterPro" id="IPR043429">
    <property type="entry name" value="ArtM/GltK/GlnP/TcyL/YhdX-like"/>
</dbReference>
<accession>A0A5C8PMS4</accession>
<dbReference type="Gene3D" id="1.10.3720.10">
    <property type="entry name" value="MetI-like"/>
    <property type="match status" value="1"/>
</dbReference>
<evidence type="ECO:0000313" key="11">
    <source>
        <dbReference type="Proteomes" id="UP000321638"/>
    </source>
</evidence>
<comment type="caution">
    <text evidence="10">The sequence shown here is derived from an EMBL/GenBank/DDBJ whole genome shotgun (WGS) entry which is preliminary data.</text>
</comment>
<evidence type="ECO:0000256" key="7">
    <source>
        <dbReference type="ARBA" id="ARBA00023136"/>
    </source>
</evidence>
<dbReference type="PROSITE" id="PS50928">
    <property type="entry name" value="ABC_TM1"/>
    <property type="match status" value="1"/>
</dbReference>
<evidence type="ECO:0000256" key="3">
    <source>
        <dbReference type="ARBA" id="ARBA00022448"/>
    </source>
</evidence>
<comment type="subcellular location">
    <subcellularLocation>
        <location evidence="1">Cell inner membrane</location>
        <topology evidence="1">Multi-pass membrane protein</topology>
    </subcellularLocation>
    <subcellularLocation>
        <location evidence="8">Cell membrane</location>
        <topology evidence="8">Multi-pass membrane protein</topology>
    </subcellularLocation>
</comment>
<feature type="domain" description="ABC transmembrane type-1" evidence="9">
    <location>
        <begin position="47"/>
        <end position="235"/>
    </location>
</feature>
<dbReference type="AlphaFoldDB" id="A0A5C8PMS4"/>
<name>A0A5C8PMS4_9HYPH</name>
<dbReference type="PANTHER" id="PTHR30614:SF35">
    <property type="entry name" value="ABC TRANSPORTER PERMEASE PROTEIN"/>
    <property type="match status" value="1"/>
</dbReference>
<evidence type="ECO:0000256" key="1">
    <source>
        <dbReference type="ARBA" id="ARBA00004429"/>
    </source>
</evidence>
<dbReference type="Proteomes" id="UP000321638">
    <property type="component" value="Unassembled WGS sequence"/>
</dbReference>
<dbReference type="OrthoDB" id="7341446at2"/>
<dbReference type="NCBIfam" id="TIGR01726">
    <property type="entry name" value="HEQRo_perm_3TM"/>
    <property type="match status" value="1"/>
</dbReference>
<sequence length="246" mass="26614">MVDTVCRRGKADDTIGEPGRRRRAGAVTYTFNFRDVFAAWEFLADGLALTLLLSGVTIVAGFVIGTLCAAGRVHGPPWLRLAIATYVEAIRNTPLIVQLFLVFFGLPSAGIKFDAVTASLIALTINLGAYTSEIVRAGIEAIPRSQIEAGAAMGLSGVQIFRYIVLFPALKIIYPALASQFVLLMLATSIVSQISAPDLFHAASIVQSRTFRDFEIYAVVAGAYLALALIFRLILAAIYQLVFVRR</sequence>
<protein>
    <submittedName>
        <fullName evidence="10">Amino acid ABC transporter permease</fullName>
    </submittedName>
</protein>
<keyword evidence="7 8" id="KW-0472">Membrane</keyword>
<dbReference type="GO" id="GO:0043190">
    <property type="term" value="C:ATP-binding cassette (ABC) transporter complex"/>
    <property type="evidence" value="ECO:0007669"/>
    <property type="project" value="InterPro"/>
</dbReference>
<dbReference type="Pfam" id="PF00528">
    <property type="entry name" value="BPD_transp_1"/>
    <property type="match status" value="1"/>
</dbReference>
<dbReference type="InterPro" id="IPR010065">
    <property type="entry name" value="AA_ABC_transptr_permease_3TM"/>
</dbReference>
<evidence type="ECO:0000256" key="4">
    <source>
        <dbReference type="ARBA" id="ARBA00022475"/>
    </source>
</evidence>
<dbReference type="CDD" id="cd06261">
    <property type="entry name" value="TM_PBP2"/>
    <property type="match status" value="1"/>
</dbReference>
<dbReference type="PANTHER" id="PTHR30614">
    <property type="entry name" value="MEMBRANE COMPONENT OF AMINO ACID ABC TRANSPORTER"/>
    <property type="match status" value="1"/>
</dbReference>
<reference evidence="10 11" key="1">
    <citation type="submission" date="2019-06" db="EMBL/GenBank/DDBJ databases">
        <title>New taxonomy in bacterial strain CC-CFT640, isolated from vineyard.</title>
        <authorList>
            <person name="Lin S.-Y."/>
            <person name="Tsai C.-F."/>
            <person name="Young C.-C."/>
        </authorList>
    </citation>
    <scope>NUCLEOTIDE SEQUENCE [LARGE SCALE GENOMIC DNA]</scope>
    <source>
        <strain evidence="10 11">CC-CFT640</strain>
    </source>
</reference>
<keyword evidence="3 8" id="KW-0813">Transport</keyword>
<proteinExistence type="inferred from homology"/>
<keyword evidence="11" id="KW-1185">Reference proteome</keyword>
<keyword evidence="5 8" id="KW-0812">Transmembrane</keyword>
<dbReference type="GO" id="GO:0006865">
    <property type="term" value="P:amino acid transport"/>
    <property type="evidence" value="ECO:0007669"/>
    <property type="project" value="TreeGrafter"/>
</dbReference>
<keyword evidence="6 8" id="KW-1133">Transmembrane helix</keyword>
<evidence type="ECO:0000256" key="8">
    <source>
        <dbReference type="RuleBase" id="RU363032"/>
    </source>
</evidence>
<feature type="transmembrane region" description="Helical" evidence="8">
    <location>
        <begin position="216"/>
        <end position="242"/>
    </location>
</feature>
<feature type="transmembrane region" description="Helical" evidence="8">
    <location>
        <begin position="47"/>
        <end position="70"/>
    </location>
</feature>
<dbReference type="SUPFAM" id="SSF161098">
    <property type="entry name" value="MetI-like"/>
    <property type="match status" value="1"/>
</dbReference>
<feature type="transmembrane region" description="Helical" evidence="8">
    <location>
        <begin position="172"/>
        <end position="196"/>
    </location>
</feature>
<dbReference type="InterPro" id="IPR000515">
    <property type="entry name" value="MetI-like"/>
</dbReference>
<dbReference type="GO" id="GO:0022857">
    <property type="term" value="F:transmembrane transporter activity"/>
    <property type="evidence" value="ECO:0007669"/>
    <property type="project" value="InterPro"/>
</dbReference>
<organism evidence="10 11">
    <name type="scientific">Vineibacter terrae</name>
    <dbReference type="NCBI Taxonomy" id="2586908"/>
    <lineage>
        <taxon>Bacteria</taxon>
        <taxon>Pseudomonadati</taxon>
        <taxon>Pseudomonadota</taxon>
        <taxon>Alphaproteobacteria</taxon>
        <taxon>Hyphomicrobiales</taxon>
        <taxon>Vineibacter</taxon>
    </lineage>
</organism>
<evidence type="ECO:0000256" key="6">
    <source>
        <dbReference type="ARBA" id="ARBA00022989"/>
    </source>
</evidence>
<comment type="similarity">
    <text evidence="2">Belongs to the binding-protein-dependent transport system permease family. HisMQ subfamily.</text>
</comment>
<evidence type="ECO:0000256" key="5">
    <source>
        <dbReference type="ARBA" id="ARBA00022692"/>
    </source>
</evidence>